<dbReference type="EMBL" id="DYVX01000013">
    <property type="protein sequence ID" value="HJF91132.1"/>
    <property type="molecule type" value="Genomic_DNA"/>
</dbReference>
<dbReference type="RefSeq" id="WP_276825821.1">
    <property type="nucleotide sequence ID" value="NZ_DYVX01000013.1"/>
</dbReference>
<reference evidence="2" key="1">
    <citation type="journal article" date="2021" name="PeerJ">
        <title>Extensive microbial diversity within the chicken gut microbiome revealed by metagenomics and culture.</title>
        <authorList>
            <person name="Gilroy R."/>
            <person name="Ravi A."/>
            <person name="Getino M."/>
            <person name="Pursley I."/>
            <person name="Horton D.L."/>
            <person name="Alikhan N.F."/>
            <person name="Baker D."/>
            <person name="Gharbi K."/>
            <person name="Hall N."/>
            <person name="Watson M."/>
            <person name="Adriaenssens E.M."/>
            <person name="Foster-Nyarko E."/>
            <person name="Jarju S."/>
            <person name="Secka A."/>
            <person name="Antonio M."/>
            <person name="Oren A."/>
            <person name="Chaudhuri R.R."/>
            <person name="La Ragione R."/>
            <person name="Hildebrand F."/>
            <person name="Pallen M.J."/>
        </authorList>
    </citation>
    <scope>NUCLEOTIDE SEQUENCE</scope>
    <source>
        <strain evidence="2">CHK55-1828</strain>
    </source>
</reference>
<dbReference type="Pfam" id="PF08885">
    <property type="entry name" value="GSCFA"/>
    <property type="match status" value="1"/>
</dbReference>
<reference evidence="2" key="2">
    <citation type="submission" date="2021-09" db="EMBL/GenBank/DDBJ databases">
        <authorList>
            <person name="Gilroy R."/>
        </authorList>
    </citation>
    <scope>NUCLEOTIDE SEQUENCE</scope>
    <source>
        <strain evidence="2">CHK55-1828</strain>
    </source>
</reference>
<organism evidence="2 3">
    <name type="scientific">Mediterranea massiliensis</name>
    <dbReference type="NCBI Taxonomy" id="1841865"/>
    <lineage>
        <taxon>Bacteria</taxon>
        <taxon>Pseudomonadati</taxon>
        <taxon>Bacteroidota</taxon>
        <taxon>Bacteroidia</taxon>
        <taxon>Bacteroidales</taxon>
        <taxon>Bacteroidaceae</taxon>
        <taxon>Mediterranea</taxon>
    </lineage>
</organism>
<accession>A0A921HWS6</accession>
<name>A0A921HWS6_9BACT</name>
<dbReference type="AlphaFoldDB" id="A0A921HWS6"/>
<dbReference type="SUPFAM" id="SSF52266">
    <property type="entry name" value="SGNH hydrolase"/>
    <property type="match status" value="1"/>
</dbReference>
<dbReference type="InterPro" id="IPR014982">
    <property type="entry name" value="GSCFA"/>
</dbReference>
<sequence length="330" mass="37589">MNRFYTSVEMPEGLPRFSQRDRLLLMGSCFATNIGARLVGAKFACDVNPYGVLYNPLSLSAALREAMDGKVYAEGDLYAYGGLWHSPMHHGDFSAPTAGEALARIRARLEALQAELAGLDALVLTWGTAWVYEDAQTGRIVGNCHKRPERCFRRRRLTVEEVTADWLDLIGALRARNPRLRVLVTVSPIRHIRDGLHANQLSKATLLLAADALVEALPDVVGYFPAYELLTDELRDYRFYAADMVHPADVAVDYVWERFCDVCLTDEARRVMGECDTIRKALAHKPFRPDSEDYKNFLEQILLKIDRLNEKYPYLDFEKERTTCRIRLKK</sequence>
<proteinExistence type="predicted"/>
<dbReference type="Proteomes" id="UP000717835">
    <property type="component" value="Unassembled WGS sequence"/>
</dbReference>
<evidence type="ECO:0000313" key="3">
    <source>
        <dbReference type="Proteomes" id="UP000717835"/>
    </source>
</evidence>
<comment type="caution">
    <text evidence="2">The sequence shown here is derived from an EMBL/GenBank/DDBJ whole genome shotgun (WGS) entry which is preliminary data.</text>
</comment>
<evidence type="ECO:0000259" key="1">
    <source>
        <dbReference type="Pfam" id="PF08885"/>
    </source>
</evidence>
<protein>
    <submittedName>
        <fullName evidence="2">GSCFA domain-containing protein</fullName>
    </submittedName>
</protein>
<gene>
    <name evidence="2" type="ORF">K8W02_01900</name>
</gene>
<evidence type="ECO:0000313" key="2">
    <source>
        <dbReference type="EMBL" id="HJF91132.1"/>
    </source>
</evidence>
<feature type="domain" description="GSCFA" evidence="1">
    <location>
        <begin position="22"/>
        <end position="259"/>
    </location>
</feature>